<organism evidence="2">
    <name type="scientific">Propionibacterium freudenreichii subsp. freudenreichii</name>
    <dbReference type="NCBI Taxonomy" id="66712"/>
    <lineage>
        <taxon>Bacteria</taxon>
        <taxon>Bacillati</taxon>
        <taxon>Actinomycetota</taxon>
        <taxon>Actinomycetes</taxon>
        <taxon>Propionibacteriales</taxon>
        <taxon>Propionibacteriaceae</taxon>
        <taxon>Propionibacterium</taxon>
    </lineage>
</organism>
<dbReference type="EMBL" id="LM676417">
    <property type="protein sequence ID" value="CEP26651.1"/>
    <property type="molecule type" value="Genomic_DNA"/>
</dbReference>
<proteinExistence type="predicted"/>
<reference evidence="2" key="1">
    <citation type="submission" date="2014-08" db="EMBL/GenBank/DDBJ databases">
        <authorList>
            <person name="Falentin Helene"/>
        </authorList>
    </citation>
    <scope>NUCLEOTIDE SEQUENCE</scope>
</reference>
<dbReference type="AlphaFoldDB" id="A0A068VQT3"/>
<sequence length="110" mass="11455">MLALIIVLVTCVVAYWTVVFAGWVGSIHRARSAADMASLAGAHALQVNGDACSEARRIATSNGAELTDCTPTRGIGEYVVEVTIAMPLTPSLPGAPSKVRETSTAGEVQR</sequence>
<dbReference type="PATRIC" id="fig|66712.6.peg.2003"/>
<feature type="region of interest" description="Disordered" evidence="1">
    <location>
        <begin position="90"/>
        <end position="110"/>
    </location>
</feature>
<evidence type="ECO:0000313" key="2">
    <source>
        <dbReference type="EMBL" id="CEP26651.1"/>
    </source>
</evidence>
<name>A0A068VQT3_PROFF</name>
<accession>A0A068VQT3</accession>
<dbReference type="KEGG" id="pfre:RM25_1968"/>
<protein>
    <recommendedName>
        <fullName evidence="3">TadE-like protein</fullName>
    </recommendedName>
</protein>
<dbReference type="NCBIfam" id="TIGR03816">
    <property type="entry name" value="tadE_like_DECH"/>
    <property type="match status" value="1"/>
</dbReference>
<dbReference type="InterPro" id="IPR021202">
    <property type="entry name" value="Rv3654c-like"/>
</dbReference>
<gene>
    <name evidence="2" type="ORF">PFCIRM138_08690</name>
</gene>
<evidence type="ECO:0008006" key="3">
    <source>
        <dbReference type="Google" id="ProtNLM"/>
    </source>
</evidence>
<evidence type="ECO:0000256" key="1">
    <source>
        <dbReference type="SAM" id="MobiDB-lite"/>
    </source>
</evidence>